<dbReference type="InterPro" id="IPR021109">
    <property type="entry name" value="Peptidase_aspartic_dom_sf"/>
</dbReference>
<dbReference type="CDD" id="cd05483">
    <property type="entry name" value="retropepsin_like_bacteria"/>
    <property type="match status" value="1"/>
</dbReference>
<keyword evidence="3" id="KW-1185">Reference proteome</keyword>
<dbReference type="EMBL" id="JBHMEC010000001">
    <property type="protein sequence ID" value="MFB9148195.1"/>
    <property type="molecule type" value="Genomic_DNA"/>
</dbReference>
<evidence type="ECO:0000256" key="1">
    <source>
        <dbReference type="SAM" id="Phobius"/>
    </source>
</evidence>
<dbReference type="GO" id="GO:0008233">
    <property type="term" value="F:peptidase activity"/>
    <property type="evidence" value="ECO:0007669"/>
    <property type="project" value="UniProtKB-KW"/>
</dbReference>
<keyword evidence="2" id="KW-0378">Hydrolase</keyword>
<accession>A0ABV5HUU5</accession>
<dbReference type="Pfam" id="PF13975">
    <property type="entry name" value="gag-asp_proteas"/>
    <property type="match status" value="1"/>
</dbReference>
<dbReference type="Gene3D" id="2.40.70.10">
    <property type="entry name" value="Acid Proteases"/>
    <property type="match status" value="1"/>
</dbReference>
<dbReference type="InterPro" id="IPR011969">
    <property type="entry name" value="Clan_AA_Asp_peptidase_C"/>
</dbReference>
<dbReference type="Proteomes" id="UP001589670">
    <property type="component" value="Unassembled WGS sequence"/>
</dbReference>
<dbReference type="RefSeq" id="WP_377065878.1">
    <property type="nucleotide sequence ID" value="NZ_JBHMEC010000001.1"/>
</dbReference>
<keyword evidence="1" id="KW-1133">Transmembrane helix</keyword>
<organism evidence="2 3">
    <name type="scientific">Roseovarius ramblicola</name>
    <dbReference type="NCBI Taxonomy" id="2022336"/>
    <lineage>
        <taxon>Bacteria</taxon>
        <taxon>Pseudomonadati</taxon>
        <taxon>Pseudomonadota</taxon>
        <taxon>Alphaproteobacteria</taxon>
        <taxon>Rhodobacterales</taxon>
        <taxon>Roseobacteraceae</taxon>
        <taxon>Roseovarius</taxon>
    </lineage>
</organism>
<reference evidence="2 3" key="1">
    <citation type="submission" date="2024-09" db="EMBL/GenBank/DDBJ databases">
        <authorList>
            <person name="Sun Q."/>
            <person name="Mori K."/>
        </authorList>
    </citation>
    <scope>NUCLEOTIDE SEQUENCE [LARGE SCALE GENOMIC DNA]</scope>
    <source>
        <strain evidence="2 3">CECT 9424</strain>
    </source>
</reference>
<feature type="transmembrane region" description="Helical" evidence="1">
    <location>
        <begin position="37"/>
        <end position="55"/>
    </location>
</feature>
<protein>
    <submittedName>
        <fullName evidence="2">TIGR02281 family clan AA aspartic protease</fullName>
    </submittedName>
</protein>
<sequence length="192" mass="20848">MDSFDFPRLVYLSILGSVLVLWFVVQGRESLGKLLQHAAAWGLIFLGAIAVVGLWQDIRQTVRPTQSVISDSRIELPRAPDGHYYVTAEVNGTPTRFVVDTGASQIVLSRDDARAAGIDTGGLIYTGRAQTANGTVRTAPVRLDSLAIGPFEDRGVRAVVNEGAMDGSLLGMDYLRRFSSVEITGERLVLTR</sequence>
<dbReference type="NCBIfam" id="TIGR02281">
    <property type="entry name" value="clan_AA_DTGA"/>
    <property type="match status" value="1"/>
</dbReference>
<proteinExistence type="predicted"/>
<name>A0ABV5HUU5_9RHOB</name>
<evidence type="ECO:0000313" key="2">
    <source>
        <dbReference type="EMBL" id="MFB9148195.1"/>
    </source>
</evidence>
<dbReference type="GO" id="GO:0006508">
    <property type="term" value="P:proteolysis"/>
    <property type="evidence" value="ECO:0007669"/>
    <property type="project" value="UniProtKB-KW"/>
</dbReference>
<comment type="caution">
    <text evidence="2">The sequence shown here is derived from an EMBL/GenBank/DDBJ whole genome shotgun (WGS) entry which is preliminary data.</text>
</comment>
<evidence type="ECO:0000313" key="3">
    <source>
        <dbReference type="Proteomes" id="UP001589670"/>
    </source>
</evidence>
<keyword evidence="1" id="KW-0812">Transmembrane</keyword>
<keyword evidence="1" id="KW-0472">Membrane</keyword>
<gene>
    <name evidence="2" type="ORF">ACFFU4_00340</name>
</gene>
<dbReference type="InterPro" id="IPR034122">
    <property type="entry name" value="Retropepsin-like_bacterial"/>
</dbReference>
<feature type="transmembrane region" description="Helical" evidence="1">
    <location>
        <begin position="6"/>
        <end position="25"/>
    </location>
</feature>
<dbReference type="SUPFAM" id="SSF50630">
    <property type="entry name" value="Acid proteases"/>
    <property type="match status" value="1"/>
</dbReference>
<keyword evidence="2" id="KW-0645">Protease</keyword>